<dbReference type="GO" id="GO:0016586">
    <property type="term" value="C:RSC-type complex"/>
    <property type="evidence" value="ECO:0007669"/>
    <property type="project" value="TreeGrafter"/>
</dbReference>
<dbReference type="AlphaFoldDB" id="A0A4T0FRP8"/>
<evidence type="ECO:0000256" key="2">
    <source>
        <dbReference type="ARBA" id="ARBA00023163"/>
    </source>
</evidence>
<accession>A0A4T0FRP8</accession>
<dbReference type="PANTHER" id="PTHR22970">
    <property type="entry name" value="AT-RICH INTERACTIVE DOMAIN-CONTAINING PROTEIN 2"/>
    <property type="match status" value="1"/>
</dbReference>
<feature type="compositionally biased region" description="Acidic residues" evidence="4">
    <location>
        <begin position="586"/>
        <end position="598"/>
    </location>
</feature>
<dbReference type="PANTHER" id="PTHR22970:SF14">
    <property type="entry name" value="AT-RICH INTERACTIVE DOMAIN-CONTAINING PROTEIN 2"/>
    <property type="match status" value="1"/>
</dbReference>
<name>A0A4T0FRP8_9BASI</name>
<dbReference type="InterPro" id="IPR052406">
    <property type="entry name" value="Chromatin_Remodeling_Comp"/>
</dbReference>
<sequence length="651" mass="73986">MVTEYFPCKLWPLLPRASPVMLNYRYNETYAVINTEGTDGYEQYYLEKGTSNRMYLSLRSQIPSETDWALSRLLHLSSDCAHEFSIKDVDGLVDALLEFPLNASKQLLQPDYDAYAHRNSLHQASDAVTIILNLCTIDNNLPLIHAYHRIILGLCQRYLRIFEKTDVANEITLKVLNIMESISHLLTDIPKNPLLSMIANLVYSKDRAYMLLSLRMMGTFAKKNKSTKRFEELAANIYQHVAQIALVPDAHLRAAALELIYATASTIPNILKALMTTPQMPIFIKSLAYMLYDETTEEIRVDEFIETGKPRPLRSRPQVLSGEDTERIGKMTEDARTKEWIKVVFEEKPGYSYDQSRVFPLYNETLSKYSYHTPLQNAETLLRLFGKVLPTAKTVLHKDGTYQITNVKLRCLLPTYSCGWGDDRSEHDSASELYAYIVRTYIDVPEPPTTFVWFGEVVSIDATSSISRQAQLKAKLLTLFPVDEEERKRQSDMLVTQQKDARALDEYNPSRRPVINAFEHEGVAFSVLHVPSDNEGHPRGIAYQAALLIRLMAQKANPYAKNVLQADEANRPESKGYYGLPIPPSYEEEQPTADEEQAETYPQVTNLLSLFARSPLADVGLRSSSQLSEVCLEAFEFVQNENFGSLIVEAV</sequence>
<protein>
    <recommendedName>
        <fullName evidence="7">RFX-type winged-helix domain-containing protein</fullName>
    </recommendedName>
</protein>
<evidence type="ECO:0008006" key="7">
    <source>
        <dbReference type="Google" id="ProtNLM"/>
    </source>
</evidence>
<evidence type="ECO:0000256" key="4">
    <source>
        <dbReference type="SAM" id="MobiDB-lite"/>
    </source>
</evidence>
<proteinExistence type="predicted"/>
<keyword evidence="6" id="KW-1185">Reference proteome</keyword>
<keyword evidence="1" id="KW-0805">Transcription regulation</keyword>
<evidence type="ECO:0000313" key="6">
    <source>
        <dbReference type="Proteomes" id="UP000310189"/>
    </source>
</evidence>
<organism evidence="5 6">
    <name type="scientific">Wallemia hederae</name>
    <dbReference type="NCBI Taxonomy" id="1540922"/>
    <lineage>
        <taxon>Eukaryota</taxon>
        <taxon>Fungi</taxon>
        <taxon>Dikarya</taxon>
        <taxon>Basidiomycota</taxon>
        <taxon>Wallemiomycotina</taxon>
        <taxon>Wallemiomycetes</taxon>
        <taxon>Wallemiales</taxon>
        <taxon>Wallemiaceae</taxon>
        <taxon>Wallemia</taxon>
    </lineage>
</organism>
<evidence type="ECO:0000256" key="1">
    <source>
        <dbReference type="ARBA" id="ARBA00023015"/>
    </source>
</evidence>
<gene>
    <name evidence="5" type="ORF">E3P99_01993</name>
</gene>
<comment type="caution">
    <text evidence="5">The sequence shown here is derived from an EMBL/GenBank/DDBJ whole genome shotgun (WGS) entry which is preliminary data.</text>
</comment>
<dbReference type="InterPro" id="IPR016024">
    <property type="entry name" value="ARM-type_fold"/>
</dbReference>
<evidence type="ECO:0000256" key="3">
    <source>
        <dbReference type="ARBA" id="ARBA00023242"/>
    </source>
</evidence>
<reference evidence="5 6" key="1">
    <citation type="submission" date="2019-03" db="EMBL/GenBank/DDBJ databases">
        <title>Sequencing 23 genomes of Wallemia ichthyophaga.</title>
        <authorList>
            <person name="Gostincar C."/>
        </authorList>
    </citation>
    <scope>NUCLEOTIDE SEQUENCE [LARGE SCALE GENOMIC DNA]</scope>
    <source>
        <strain evidence="5 6">EXF-5753</strain>
    </source>
</reference>
<dbReference type="Proteomes" id="UP000310189">
    <property type="component" value="Unassembled WGS sequence"/>
</dbReference>
<feature type="region of interest" description="Disordered" evidence="4">
    <location>
        <begin position="573"/>
        <end position="599"/>
    </location>
</feature>
<dbReference type="OrthoDB" id="338531at2759"/>
<dbReference type="EMBL" id="SPNW01000026">
    <property type="protein sequence ID" value="TIA89546.1"/>
    <property type="molecule type" value="Genomic_DNA"/>
</dbReference>
<dbReference type="SUPFAM" id="SSF48371">
    <property type="entry name" value="ARM repeat"/>
    <property type="match status" value="1"/>
</dbReference>
<keyword evidence="3" id="KW-0539">Nucleus</keyword>
<keyword evidence="2" id="KW-0804">Transcription</keyword>
<evidence type="ECO:0000313" key="5">
    <source>
        <dbReference type="EMBL" id="TIA89546.1"/>
    </source>
</evidence>